<sequence length="130" mass="13761">MPDGWRAEPGQGDVALTLSGPDDMTGTVTIAETKLDPANAFADYAATLRRSKPDLQVETAGAKFCGYSSQKLSGTFLGPSGTLGFADRITHIWTNTDKYLVTIHLEGPADAPGFAEAKTALMQEFAVVIP</sequence>
<dbReference type="AlphaFoldDB" id="A0A1X1USM1"/>
<comment type="caution">
    <text evidence="2">The sequence shown here is derived from an EMBL/GenBank/DDBJ whole genome shotgun (WGS) entry which is preliminary data.</text>
</comment>
<dbReference type="STRING" id="1260918.AWC06_15095"/>
<accession>A0A1X1USM1</accession>
<dbReference type="Proteomes" id="UP000194000">
    <property type="component" value="Unassembled WGS sequence"/>
</dbReference>
<evidence type="ECO:0000256" key="1">
    <source>
        <dbReference type="SAM" id="MobiDB-lite"/>
    </source>
</evidence>
<feature type="region of interest" description="Disordered" evidence="1">
    <location>
        <begin position="1"/>
        <end position="20"/>
    </location>
</feature>
<keyword evidence="3" id="KW-1185">Reference proteome</keyword>
<name>A0A1X1USM1_9MYCO</name>
<organism evidence="2 3">
    <name type="scientific">Mycobacterium fragae</name>
    <dbReference type="NCBI Taxonomy" id="1260918"/>
    <lineage>
        <taxon>Bacteria</taxon>
        <taxon>Bacillati</taxon>
        <taxon>Actinomycetota</taxon>
        <taxon>Actinomycetes</taxon>
        <taxon>Mycobacteriales</taxon>
        <taxon>Mycobacteriaceae</taxon>
        <taxon>Mycobacterium</taxon>
    </lineage>
</organism>
<evidence type="ECO:0008006" key="4">
    <source>
        <dbReference type="Google" id="ProtNLM"/>
    </source>
</evidence>
<dbReference type="OrthoDB" id="4625123at2"/>
<evidence type="ECO:0000313" key="2">
    <source>
        <dbReference type="EMBL" id="ORV59856.1"/>
    </source>
</evidence>
<evidence type="ECO:0000313" key="3">
    <source>
        <dbReference type="Proteomes" id="UP000194000"/>
    </source>
</evidence>
<reference evidence="2 3" key="1">
    <citation type="submission" date="2016-01" db="EMBL/GenBank/DDBJ databases">
        <title>The new phylogeny of the genus Mycobacterium.</title>
        <authorList>
            <person name="Tarcisio F."/>
            <person name="Conor M."/>
            <person name="Antonella G."/>
            <person name="Elisabetta G."/>
            <person name="Giulia F.S."/>
            <person name="Sara T."/>
            <person name="Anna F."/>
            <person name="Clotilde B."/>
            <person name="Roberto B."/>
            <person name="Veronica D.S."/>
            <person name="Fabio R."/>
            <person name="Monica P."/>
            <person name="Olivier J."/>
            <person name="Enrico T."/>
            <person name="Nicola S."/>
        </authorList>
    </citation>
    <scope>NUCLEOTIDE SEQUENCE [LARGE SCALE GENOMIC DNA]</scope>
    <source>
        <strain evidence="2 3">DSM 45731</strain>
    </source>
</reference>
<protein>
    <recommendedName>
        <fullName evidence="4">Lipoprotein LpqN</fullName>
    </recommendedName>
</protein>
<proteinExistence type="predicted"/>
<gene>
    <name evidence="2" type="ORF">AWC06_15095</name>
</gene>
<dbReference type="EMBL" id="LQOW01000024">
    <property type="protein sequence ID" value="ORV59856.1"/>
    <property type="molecule type" value="Genomic_DNA"/>
</dbReference>